<reference evidence="2 3" key="1">
    <citation type="journal article" date="2021" name="Int. J. Syst. Evol. Microbiol.">
        <title>Halobaculum halophilum sp. nov. and Halobaculum salinum sp. nov., isolated from salt lake and saline soil.</title>
        <authorList>
            <person name="Cui H.L."/>
            <person name="Shi X.W."/>
            <person name="Yin X.M."/>
            <person name="Yang X.Y."/>
            <person name="Hou J."/>
            <person name="Zhu L."/>
        </authorList>
    </citation>
    <scope>NUCLEOTIDE SEQUENCE [LARGE SCALE GENOMIC DNA]</scope>
    <source>
        <strain evidence="2 3">NBRC 109044</strain>
    </source>
</reference>
<gene>
    <name evidence="2" type="ORF">K6T50_00655</name>
</gene>
<evidence type="ECO:0000313" key="3">
    <source>
        <dbReference type="Proteomes" id="UP000826254"/>
    </source>
</evidence>
<evidence type="ECO:0000313" key="2">
    <source>
        <dbReference type="EMBL" id="QZP37724.1"/>
    </source>
</evidence>
<feature type="transmembrane region" description="Helical" evidence="1">
    <location>
        <begin position="27"/>
        <end position="53"/>
    </location>
</feature>
<accession>A0A8T8WDB5</accession>
<dbReference type="RefSeq" id="WP_222607532.1">
    <property type="nucleotide sequence ID" value="NZ_CP081958.1"/>
</dbReference>
<protein>
    <submittedName>
        <fullName evidence="2">Uncharacterized protein</fullName>
    </submittedName>
</protein>
<keyword evidence="1" id="KW-1133">Transmembrane helix</keyword>
<name>A0A8T8WDB5_9EURY</name>
<feature type="transmembrane region" description="Helical" evidence="1">
    <location>
        <begin position="65"/>
        <end position="89"/>
    </location>
</feature>
<dbReference type="AlphaFoldDB" id="A0A8T8WDB5"/>
<sequence length="148" mass="14638">MFVAAGVAAVATELLELAVVRSPARGIALTVLTGNLGGYLHALLPFAFVALAVQRGDLSPPASIRAVAAVSLASGAIGRYAGTVLGALVRGRAIPSPLVLVSSADFAVGSFGLGMWAVTVLGIVASGLWALVGAFAGLGVSTVAGRRE</sequence>
<dbReference type="KEGG" id="hmp:K6T50_00655"/>
<dbReference type="Proteomes" id="UP000826254">
    <property type="component" value="Chromosome"/>
</dbReference>
<feature type="transmembrane region" description="Helical" evidence="1">
    <location>
        <begin position="109"/>
        <end position="138"/>
    </location>
</feature>
<dbReference type="GeneID" id="67176607"/>
<keyword evidence="3" id="KW-1185">Reference proteome</keyword>
<keyword evidence="1" id="KW-0472">Membrane</keyword>
<organism evidence="2 3">
    <name type="scientific">Halobaculum magnesiiphilum</name>
    <dbReference type="NCBI Taxonomy" id="1017351"/>
    <lineage>
        <taxon>Archaea</taxon>
        <taxon>Methanobacteriati</taxon>
        <taxon>Methanobacteriota</taxon>
        <taxon>Stenosarchaea group</taxon>
        <taxon>Halobacteria</taxon>
        <taxon>Halobacteriales</taxon>
        <taxon>Haloferacaceae</taxon>
        <taxon>Halobaculum</taxon>
    </lineage>
</organism>
<proteinExistence type="predicted"/>
<dbReference type="EMBL" id="CP081958">
    <property type="protein sequence ID" value="QZP37724.1"/>
    <property type="molecule type" value="Genomic_DNA"/>
</dbReference>
<keyword evidence="1" id="KW-0812">Transmembrane</keyword>
<evidence type="ECO:0000256" key="1">
    <source>
        <dbReference type="SAM" id="Phobius"/>
    </source>
</evidence>